<evidence type="ECO:0000313" key="5">
    <source>
        <dbReference type="EMBL" id="MBC6003623.1"/>
    </source>
</evidence>
<evidence type="ECO:0000256" key="3">
    <source>
        <dbReference type="ARBA" id="ARBA00023118"/>
    </source>
</evidence>
<feature type="domain" description="CRISPR associated protein Cas6 C-terminal" evidence="4">
    <location>
        <begin position="136"/>
        <end position="212"/>
    </location>
</feature>
<evidence type="ECO:0000256" key="2">
    <source>
        <dbReference type="ARBA" id="ARBA00022884"/>
    </source>
</evidence>
<comment type="caution">
    <text evidence="5">The sequence shown here is derived from an EMBL/GenBank/DDBJ whole genome shotgun (WGS) entry which is preliminary data.</text>
</comment>
<dbReference type="RefSeq" id="WP_187005845.1">
    <property type="nucleotide sequence ID" value="NZ_JACRWD010000001.1"/>
</dbReference>
<gene>
    <name evidence="5" type="ORF">H8891_07400</name>
</gene>
<dbReference type="Gene3D" id="3.30.70.1900">
    <property type="match status" value="1"/>
</dbReference>
<reference evidence="5 6" key="1">
    <citation type="submission" date="2020-08" db="EMBL/GenBank/DDBJ databases">
        <authorList>
            <person name="Liu C."/>
            <person name="Sun Q."/>
        </authorList>
    </citation>
    <scope>NUCLEOTIDE SEQUENCE [LARGE SCALE GENOMIC DNA]</scope>
    <source>
        <strain evidence="5 6">NSJ-45</strain>
    </source>
</reference>
<dbReference type="InterPro" id="IPR045747">
    <property type="entry name" value="CRISPR-assoc_prot_Cas6_N_sf"/>
</dbReference>
<dbReference type="PANTHER" id="PTHR36984">
    <property type="entry name" value="CRISPR-ASSOCIATED ENDORIBONUCLEASE CAS6 1"/>
    <property type="match status" value="1"/>
</dbReference>
<organism evidence="5 6">
    <name type="scientific">Paeniclostridium hominis</name>
    <dbReference type="NCBI Taxonomy" id="2764329"/>
    <lineage>
        <taxon>Bacteria</taxon>
        <taxon>Bacillati</taxon>
        <taxon>Bacillota</taxon>
        <taxon>Clostridia</taxon>
        <taxon>Peptostreptococcales</taxon>
        <taxon>Peptostreptococcaceae</taxon>
        <taxon>Paeniclostridium</taxon>
    </lineage>
</organism>
<keyword evidence="3" id="KW-0051">Antiviral defense</keyword>
<dbReference type="InterPro" id="IPR010156">
    <property type="entry name" value="CRISPR-assoc_prot_Cas6"/>
</dbReference>
<sequence length="215" mass="24590">MRIKVSGDIISKTNINKNNYHHGTYAMILDKIDENLAHNIHNQDSKEYRLFTFSNIYMKENKFHIYISGSDNIINSFIVNIERNNIVRVEDMVLAINRITPCKELIKKDKYLLKGKIITTEVVDGKKKLLVSDKDINTKLKLVSQGKLKSMGVDGDIQFDILKKNIKTSKYRQGVHIKSYDVLLLVSGEYEAIKTIYEVGIGENTASGHGLLWEV</sequence>
<keyword evidence="2" id="KW-0694">RNA-binding</keyword>
<accession>A0ABR7K3E4</accession>
<name>A0ABR7K3E4_9FIRM</name>
<evidence type="ECO:0000256" key="1">
    <source>
        <dbReference type="ARBA" id="ARBA00005937"/>
    </source>
</evidence>
<evidence type="ECO:0000259" key="4">
    <source>
        <dbReference type="Pfam" id="PF01881"/>
    </source>
</evidence>
<keyword evidence="6" id="KW-1185">Reference proteome</keyword>
<dbReference type="Gene3D" id="3.30.70.1890">
    <property type="match status" value="1"/>
</dbReference>
<dbReference type="EMBL" id="JACRWD010000001">
    <property type="protein sequence ID" value="MBC6003623.1"/>
    <property type="molecule type" value="Genomic_DNA"/>
</dbReference>
<dbReference type="PANTHER" id="PTHR36984:SF1">
    <property type="entry name" value="CRISPR-ASSOCIATED ENDORIBONUCLEASE CAS6 1"/>
    <property type="match status" value="1"/>
</dbReference>
<comment type="similarity">
    <text evidence="1">Belongs to the CRISPR-associated protein Cas6/Cse3/CasE family.</text>
</comment>
<dbReference type="InterPro" id="IPR049435">
    <property type="entry name" value="Cas_Cas6_C"/>
</dbReference>
<evidence type="ECO:0000313" key="6">
    <source>
        <dbReference type="Proteomes" id="UP000611796"/>
    </source>
</evidence>
<dbReference type="Proteomes" id="UP000611796">
    <property type="component" value="Unassembled WGS sequence"/>
</dbReference>
<proteinExistence type="inferred from homology"/>
<dbReference type="Pfam" id="PF01881">
    <property type="entry name" value="Cas_Cas6_C"/>
    <property type="match status" value="1"/>
</dbReference>
<protein>
    <submittedName>
        <fullName evidence="5">CRISPR-associated protein</fullName>
    </submittedName>
</protein>